<name>A0A4Z1J285_9HELO</name>
<proteinExistence type="predicted"/>
<gene>
    <name evidence="2" type="ORF">BCON_0001g00260</name>
</gene>
<evidence type="ECO:0000313" key="2">
    <source>
        <dbReference type="EMBL" id="TGO65712.1"/>
    </source>
</evidence>
<feature type="compositionally biased region" description="Basic and acidic residues" evidence="1">
    <location>
        <begin position="95"/>
        <end position="106"/>
    </location>
</feature>
<accession>A0A4Z1J285</accession>
<feature type="compositionally biased region" description="Basic and acidic residues" evidence="1">
    <location>
        <begin position="8"/>
        <end position="20"/>
    </location>
</feature>
<comment type="caution">
    <text evidence="2">The sequence shown here is derived from an EMBL/GenBank/DDBJ whole genome shotgun (WGS) entry which is preliminary data.</text>
</comment>
<dbReference type="EMBL" id="PQXN01000001">
    <property type="protein sequence ID" value="TGO65712.1"/>
    <property type="molecule type" value="Genomic_DNA"/>
</dbReference>
<dbReference type="Proteomes" id="UP000297527">
    <property type="component" value="Unassembled WGS sequence"/>
</dbReference>
<protein>
    <submittedName>
        <fullName evidence="2">Uncharacterized protein</fullName>
    </submittedName>
</protein>
<sequence length="137" mass="15422">MQASNETRSTEQKRSSDPRLTKISAPKKFPNKRKGVYEGQAQKTTSDSSNQVTTTQFFGGTRTTSPEPMNSTSRDEEAPARKQQPKNPRSTTLGLKHDPSRPDSLEQSKQSVLVDDQKLWLKELEKTEENFHLGSKS</sequence>
<feature type="region of interest" description="Disordered" evidence="1">
    <location>
        <begin position="1"/>
        <end position="112"/>
    </location>
</feature>
<keyword evidence="3" id="KW-1185">Reference proteome</keyword>
<organism evidence="2 3">
    <name type="scientific">Botryotinia convoluta</name>
    <dbReference type="NCBI Taxonomy" id="54673"/>
    <lineage>
        <taxon>Eukaryota</taxon>
        <taxon>Fungi</taxon>
        <taxon>Dikarya</taxon>
        <taxon>Ascomycota</taxon>
        <taxon>Pezizomycotina</taxon>
        <taxon>Leotiomycetes</taxon>
        <taxon>Helotiales</taxon>
        <taxon>Sclerotiniaceae</taxon>
        <taxon>Botryotinia</taxon>
    </lineage>
</organism>
<reference evidence="2 3" key="1">
    <citation type="submission" date="2017-12" db="EMBL/GenBank/DDBJ databases">
        <title>Comparative genomics of Botrytis spp.</title>
        <authorList>
            <person name="Valero-Jimenez C.A."/>
            <person name="Tapia P."/>
            <person name="Veloso J."/>
            <person name="Silva-Moreno E."/>
            <person name="Staats M."/>
            <person name="Valdes J.H."/>
            <person name="Van Kan J.A.L."/>
        </authorList>
    </citation>
    <scope>NUCLEOTIDE SEQUENCE [LARGE SCALE GENOMIC DNA]</scope>
    <source>
        <strain evidence="2 3">MUCL11595</strain>
    </source>
</reference>
<evidence type="ECO:0000313" key="3">
    <source>
        <dbReference type="Proteomes" id="UP000297527"/>
    </source>
</evidence>
<feature type="compositionally biased region" description="Low complexity" evidence="1">
    <location>
        <begin position="53"/>
        <end position="64"/>
    </location>
</feature>
<evidence type="ECO:0000256" key="1">
    <source>
        <dbReference type="SAM" id="MobiDB-lite"/>
    </source>
</evidence>
<feature type="compositionally biased region" description="Polar residues" evidence="1">
    <location>
        <begin position="41"/>
        <end position="52"/>
    </location>
</feature>
<dbReference type="AlphaFoldDB" id="A0A4Z1J285"/>